<organism evidence="4 5">
    <name type="scientific">Roridomyces roridus</name>
    <dbReference type="NCBI Taxonomy" id="1738132"/>
    <lineage>
        <taxon>Eukaryota</taxon>
        <taxon>Fungi</taxon>
        <taxon>Dikarya</taxon>
        <taxon>Basidiomycota</taxon>
        <taxon>Agaricomycotina</taxon>
        <taxon>Agaricomycetes</taxon>
        <taxon>Agaricomycetidae</taxon>
        <taxon>Agaricales</taxon>
        <taxon>Marasmiineae</taxon>
        <taxon>Mycenaceae</taxon>
        <taxon>Roridomyces</taxon>
    </lineage>
</organism>
<feature type="domain" description="EF-hand" evidence="3">
    <location>
        <begin position="41"/>
        <end position="76"/>
    </location>
</feature>
<reference evidence="4" key="1">
    <citation type="submission" date="2023-03" db="EMBL/GenBank/DDBJ databases">
        <title>Massive genome expansion in bonnet fungi (Mycena s.s.) driven by repeated elements and novel gene families across ecological guilds.</title>
        <authorList>
            <consortium name="Lawrence Berkeley National Laboratory"/>
            <person name="Harder C.B."/>
            <person name="Miyauchi S."/>
            <person name="Viragh M."/>
            <person name="Kuo A."/>
            <person name="Thoen E."/>
            <person name="Andreopoulos B."/>
            <person name="Lu D."/>
            <person name="Skrede I."/>
            <person name="Drula E."/>
            <person name="Henrissat B."/>
            <person name="Morin E."/>
            <person name="Kohler A."/>
            <person name="Barry K."/>
            <person name="LaButti K."/>
            <person name="Morin E."/>
            <person name="Salamov A."/>
            <person name="Lipzen A."/>
            <person name="Mereny Z."/>
            <person name="Hegedus B."/>
            <person name="Baldrian P."/>
            <person name="Stursova M."/>
            <person name="Weitz H."/>
            <person name="Taylor A."/>
            <person name="Grigoriev I.V."/>
            <person name="Nagy L.G."/>
            <person name="Martin F."/>
            <person name="Kauserud H."/>
        </authorList>
    </citation>
    <scope>NUCLEOTIDE SEQUENCE</scope>
    <source>
        <strain evidence="4">9284</strain>
    </source>
</reference>
<dbReference type="GO" id="GO:0005886">
    <property type="term" value="C:plasma membrane"/>
    <property type="evidence" value="ECO:0007669"/>
    <property type="project" value="TreeGrafter"/>
</dbReference>
<dbReference type="Pfam" id="PF12763">
    <property type="entry name" value="EH"/>
    <property type="match status" value="3"/>
</dbReference>
<feature type="domain" description="EF-hand" evidence="3">
    <location>
        <begin position="321"/>
        <end position="356"/>
    </location>
</feature>
<keyword evidence="5" id="KW-1185">Reference proteome</keyword>
<feature type="region of interest" description="Disordered" evidence="1">
    <location>
        <begin position="364"/>
        <end position="409"/>
    </location>
</feature>
<evidence type="ECO:0000313" key="4">
    <source>
        <dbReference type="EMBL" id="KAJ7638504.1"/>
    </source>
</evidence>
<dbReference type="GO" id="GO:0005509">
    <property type="term" value="F:calcium ion binding"/>
    <property type="evidence" value="ECO:0007669"/>
    <property type="project" value="InterPro"/>
</dbReference>
<feature type="domain" description="EH" evidence="2">
    <location>
        <begin position="114"/>
        <end position="204"/>
    </location>
</feature>
<dbReference type="InterPro" id="IPR011992">
    <property type="entry name" value="EF-hand-dom_pair"/>
</dbReference>
<dbReference type="SMART" id="SM00027">
    <property type="entry name" value="EH"/>
    <property type="match status" value="3"/>
</dbReference>
<dbReference type="InterPro" id="IPR000261">
    <property type="entry name" value="EH_dom"/>
</dbReference>
<sequence>MFTPSAEETALVDLIFAEGEPHRLGILPGDVALGIFNKTNLRVEDLAEIWAFADSQSNGCLTPAETATALRLIGWAQVGVKPAAELLAKSGPLARIPGLPIPESPAIPPCTLEDKARFLRLFHANTPVDGLIPGGRAREFFAKSKLPADKLSRIWELSDTTHRNALDSTEFAIAMHLIQGIMNNRFTDLPAVLPEGLYEQAAAEPPPQTPLTPNAPELDGIHLAVPTHSSSRRRRSSSASSQQTAPSSPDDSRLSGQRSTSSASSQNTSLSSPDGTPIVRNLTFPPMSKSFADRQFDALDPLNNGFIHDNISLPFLLESKLPPDDLARIWSLADVNNDGKLTRDGFAIALYLIGEQRRGKYIPPSPSLTIPSSPSVSSPLLPFPPSPLQPASPPPPMVPPRPGKGKEHHYPREKNAFAEQSGDALFRRASVIYPSLSATPSHHRFSSVSAAKPLPDPYASDVAISRLTDQVQVMQKLISELHQSHTIKTATITNLNQENVSLRVMVEDLQLELATNADRDHQTRAAVSTVLVRENEGLRTSMQEMKETLHRLEASTSEVEMQRIQYEDLVRENERLTAQVQEMRESTTQLPWSDGDAELQDLINHDLAHENRRLRVEAQEAQETLVQLQEATAGYEEQQRLNDELTRDNTRLQEEARTAQARFDTQRRELRQLSREIDRLKTQLRTHAAAGPSGAHDGDVPPPSYEEAFG</sequence>
<dbReference type="PROSITE" id="PS50222">
    <property type="entry name" value="EF_HAND_2"/>
    <property type="match status" value="2"/>
</dbReference>
<dbReference type="Gene3D" id="1.10.238.10">
    <property type="entry name" value="EF-hand"/>
    <property type="match status" value="3"/>
</dbReference>
<dbReference type="PANTHER" id="PTHR11216">
    <property type="entry name" value="EH DOMAIN"/>
    <property type="match status" value="1"/>
</dbReference>
<dbReference type="SUPFAM" id="SSF47473">
    <property type="entry name" value="EF-hand"/>
    <property type="match status" value="3"/>
</dbReference>
<feature type="compositionally biased region" description="Pro residues" evidence="1">
    <location>
        <begin position="381"/>
        <end position="402"/>
    </location>
</feature>
<accession>A0AAD7FR05</accession>
<feature type="domain" description="EH" evidence="2">
    <location>
        <begin position="8"/>
        <end position="97"/>
    </location>
</feature>
<dbReference type="AlphaFoldDB" id="A0AAD7FR05"/>
<evidence type="ECO:0000256" key="1">
    <source>
        <dbReference type="SAM" id="MobiDB-lite"/>
    </source>
</evidence>
<dbReference type="EMBL" id="JARKIF010000005">
    <property type="protein sequence ID" value="KAJ7638504.1"/>
    <property type="molecule type" value="Genomic_DNA"/>
</dbReference>
<gene>
    <name evidence="4" type="ORF">FB45DRAFT_1054785</name>
</gene>
<dbReference type="GO" id="GO:0016197">
    <property type="term" value="P:endosomal transport"/>
    <property type="evidence" value="ECO:0007669"/>
    <property type="project" value="TreeGrafter"/>
</dbReference>
<protein>
    <submittedName>
        <fullName evidence="4">Uncharacterized protein</fullName>
    </submittedName>
</protein>
<feature type="region of interest" description="Disordered" evidence="1">
    <location>
        <begin position="685"/>
        <end position="710"/>
    </location>
</feature>
<comment type="caution">
    <text evidence="4">The sequence shown here is derived from an EMBL/GenBank/DDBJ whole genome shotgun (WGS) entry which is preliminary data.</text>
</comment>
<dbReference type="CDD" id="cd00052">
    <property type="entry name" value="EH"/>
    <property type="match status" value="2"/>
</dbReference>
<feature type="region of interest" description="Disordered" evidence="1">
    <location>
        <begin position="226"/>
        <end position="282"/>
    </location>
</feature>
<dbReference type="GO" id="GO:0005737">
    <property type="term" value="C:cytoplasm"/>
    <property type="evidence" value="ECO:0007669"/>
    <property type="project" value="TreeGrafter"/>
</dbReference>
<feature type="compositionally biased region" description="Low complexity" evidence="1">
    <location>
        <begin position="367"/>
        <end position="380"/>
    </location>
</feature>
<name>A0AAD7FR05_9AGAR</name>
<evidence type="ECO:0000259" key="2">
    <source>
        <dbReference type="PROSITE" id="PS50031"/>
    </source>
</evidence>
<evidence type="ECO:0000259" key="3">
    <source>
        <dbReference type="PROSITE" id="PS50222"/>
    </source>
</evidence>
<dbReference type="GO" id="GO:0006897">
    <property type="term" value="P:endocytosis"/>
    <property type="evidence" value="ECO:0007669"/>
    <property type="project" value="TreeGrafter"/>
</dbReference>
<proteinExistence type="predicted"/>
<dbReference type="InterPro" id="IPR002048">
    <property type="entry name" value="EF_hand_dom"/>
</dbReference>
<feature type="domain" description="EH" evidence="2">
    <location>
        <begin position="288"/>
        <end position="373"/>
    </location>
</feature>
<dbReference type="Proteomes" id="UP001221142">
    <property type="component" value="Unassembled WGS sequence"/>
</dbReference>
<evidence type="ECO:0000313" key="5">
    <source>
        <dbReference type="Proteomes" id="UP001221142"/>
    </source>
</evidence>
<dbReference type="PROSITE" id="PS50031">
    <property type="entry name" value="EH"/>
    <property type="match status" value="3"/>
</dbReference>
<dbReference type="PANTHER" id="PTHR11216:SF170">
    <property type="entry name" value="DYNAMIN ASSOCIATED PROTEIN 160, ISOFORM D"/>
    <property type="match status" value="1"/>
</dbReference>
<feature type="compositionally biased region" description="Low complexity" evidence="1">
    <location>
        <begin position="237"/>
        <end position="272"/>
    </location>
</feature>